<keyword evidence="2" id="KW-0479">Metal-binding</keyword>
<protein>
    <recommendedName>
        <fullName evidence="11">Multicopper oxidase</fullName>
    </recommendedName>
</protein>
<keyword evidence="3" id="KW-0560">Oxidoreductase</keyword>
<comment type="caution">
    <text evidence="9">The sequence shown here is derived from an EMBL/GenBank/DDBJ whole genome shotgun (WGS) entry which is preliminary data.</text>
</comment>
<feature type="domain" description="Plastocyanin-like" evidence="7">
    <location>
        <begin position="407"/>
        <end position="524"/>
    </location>
</feature>
<keyword evidence="5" id="KW-0732">Signal</keyword>
<feature type="signal peptide" evidence="5">
    <location>
        <begin position="1"/>
        <end position="19"/>
    </location>
</feature>
<feature type="chain" id="PRO_5046306897" description="Multicopper oxidase" evidence="5">
    <location>
        <begin position="20"/>
        <end position="562"/>
    </location>
</feature>
<keyword evidence="4" id="KW-0186">Copper</keyword>
<dbReference type="Proteomes" id="UP001600888">
    <property type="component" value="Unassembled WGS sequence"/>
</dbReference>
<name>A0ABR4DPP0_9PEZI</name>
<evidence type="ECO:0000259" key="8">
    <source>
        <dbReference type="Pfam" id="PF07732"/>
    </source>
</evidence>
<dbReference type="SUPFAM" id="SSF49503">
    <property type="entry name" value="Cupredoxins"/>
    <property type="match status" value="3"/>
</dbReference>
<evidence type="ECO:0000256" key="1">
    <source>
        <dbReference type="ARBA" id="ARBA00010609"/>
    </source>
</evidence>
<dbReference type="EMBL" id="JBAWTH010000294">
    <property type="protein sequence ID" value="KAL2272141.1"/>
    <property type="molecule type" value="Genomic_DNA"/>
</dbReference>
<evidence type="ECO:0000259" key="6">
    <source>
        <dbReference type="Pfam" id="PF00394"/>
    </source>
</evidence>
<evidence type="ECO:0000259" key="7">
    <source>
        <dbReference type="Pfam" id="PF07731"/>
    </source>
</evidence>
<dbReference type="CDD" id="cd13880">
    <property type="entry name" value="CuRO_2_MaLCC_like"/>
    <property type="match status" value="1"/>
</dbReference>
<evidence type="ECO:0000256" key="5">
    <source>
        <dbReference type="SAM" id="SignalP"/>
    </source>
</evidence>
<dbReference type="PROSITE" id="PS00080">
    <property type="entry name" value="MULTICOPPER_OXIDASE2"/>
    <property type="match status" value="1"/>
</dbReference>
<dbReference type="InterPro" id="IPR011706">
    <property type="entry name" value="Cu-oxidase_C"/>
</dbReference>
<gene>
    <name evidence="9" type="ORF">FJTKL_07598</name>
</gene>
<dbReference type="InterPro" id="IPR001117">
    <property type="entry name" value="Cu-oxidase_2nd"/>
</dbReference>
<dbReference type="PROSITE" id="PS00079">
    <property type="entry name" value="MULTICOPPER_OXIDASE1"/>
    <property type="match status" value="1"/>
</dbReference>
<sequence>MVFQSFILSSLLALPSVFGAAVPSENSTSACVNSPSTRSCWSEGFDISTDYYESVPDTGVTREYWFNIENGTASPDGIEIPVMTVNGSLPGPTIIADWGDWVVVHVTNALQNNGTSIHFHGIRQNWTNYNDGVPSVTQCPIAPGDSFTYKWRATQYGSSWYHSHFYVQAWDGLFGGILINGPATANYDVDLGNLLLNDWYHDTADNLALQASISGPPTAANGLINGTNVYNETGSRFETAFEAGKRYRLRLVNTGADNHMRFMIDNHTLEVISTDFVPIVPYNTTNLSIGLGQRYDVIVQAKEQTSGNFWLRAIPQESCSDNDSADNIKGIIRYGNSTEDPTTSAYDYDDSCSDEEMTNLVPYLSKAASDSWDVEEYQDAGVQVTENALLWTMGGYSFHNEWDYPTVLQALEGNDTWTDKQRVFQLPEADKWVYMAISSVFAADHPIHLHGHDFWILDQGFGTWNNQTTNFVLENSPRRDVAMLPASGHLVIAFKTDNPGAWLLHCHIAWHTSEGLAVQFLERESEMVSTAGVLDSDAINGTCANWSAYATPAEIDQFDSGV</sequence>
<dbReference type="InterPro" id="IPR002355">
    <property type="entry name" value="Cu_oxidase_Cu_BS"/>
</dbReference>
<evidence type="ECO:0000313" key="10">
    <source>
        <dbReference type="Proteomes" id="UP001600888"/>
    </source>
</evidence>
<dbReference type="CDD" id="cd13901">
    <property type="entry name" value="CuRO_3_MaLCC_like"/>
    <property type="match status" value="1"/>
</dbReference>
<accession>A0ABR4DPP0</accession>
<dbReference type="CDD" id="cd13854">
    <property type="entry name" value="CuRO_1_MaLCC_like"/>
    <property type="match status" value="1"/>
</dbReference>
<evidence type="ECO:0000256" key="4">
    <source>
        <dbReference type="ARBA" id="ARBA00023008"/>
    </source>
</evidence>
<evidence type="ECO:0000256" key="3">
    <source>
        <dbReference type="ARBA" id="ARBA00023002"/>
    </source>
</evidence>
<dbReference type="InterPro" id="IPR033138">
    <property type="entry name" value="Cu_oxidase_CS"/>
</dbReference>
<dbReference type="Gene3D" id="2.60.40.420">
    <property type="entry name" value="Cupredoxins - blue copper proteins"/>
    <property type="match status" value="3"/>
</dbReference>
<dbReference type="Pfam" id="PF00394">
    <property type="entry name" value="Cu-oxidase"/>
    <property type="match status" value="1"/>
</dbReference>
<dbReference type="InterPro" id="IPR045087">
    <property type="entry name" value="Cu-oxidase_fam"/>
</dbReference>
<dbReference type="PANTHER" id="PTHR11709:SF502">
    <property type="entry name" value="MULTICOPPER OXIDASE"/>
    <property type="match status" value="1"/>
</dbReference>
<reference evidence="9 10" key="1">
    <citation type="submission" date="2024-03" db="EMBL/GenBank/DDBJ databases">
        <title>A high-quality draft genome sequence of Diaporthe vaccinii, a causative agent of upright dieback and viscid rot disease in cranberry plants.</title>
        <authorList>
            <person name="Sarrasin M."/>
            <person name="Lang B.F."/>
            <person name="Burger G."/>
        </authorList>
    </citation>
    <scope>NUCLEOTIDE SEQUENCE [LARGE SCALE GENOMIC DNA]</scope>
    <source>
        <strain evidence="9 10">IS7</strain>
    </source>
</reference>
<comment type="similarity">
    <text evidence="1">Belongs to the multicopper oxidase family.</text>
</comment>
<dbReference type="InterPro" id="IPR011707">
    <property type="entry name" value="Cu-oxidase-like_N"/>
</dbReference>
<keyword evidence="10" id="KW-1185">Reference proteome</keyword>
<dbReference type="Pfam" id="PF07731">
    <property type="entry name" value="Cu-oxidase_2"/>
    <property type="match status" value="1"/>
</dbReference>
<feature type="domain" description="Plastocyanin-like" evidence="6">
    <location>
        <begin position="194"/>
        <end position="336"/>
    </location>
</feature>
<feature type="domain" description="Plastocyanin-like" evidence="8">
    <location>
        <begin position="68"/>
        <end position="182"/>
    </location>
</feature>
<evidence type="ECO:0000256" key="2">
    <source>
        <dbReference type="ARBA" id="ARBA00022723"/>
    </source>
</evidence>
<dbReference type="PANTHER" id="PTHR11709">
    <property type="entry name" value="MULTI-COPPER OXIDASE"/>
    <property type="match status" value="1"/>
</dbReference>
<evidence type="ECO:0000313" key="9">
    <source>
        <dbReference type="EMBL" id="KAL2272141.1"/>
    </source>
</evidence>
<dbReference type="Pfam" id="PF07732">
    <property type="entry name" value="Cu-oxidase_3"/>
    <property type="match status" value="1"/>
</dbReference>
<organism evidence="9 10">
    <name type="scientific">Diaporthe vaccinii</name>
    <dbReference type="NCBI Taxonomy" id="105482"/>
    <lineage>
        <taxon>Eukaryota</taxon>
        <taxon>Fungi</taxon>
        <taxon>Dikarya</taxon>
        <taxon>Ascomycota</taxon>
        <taxon>Pezizomycotina</taxon>
        <taxon>Sordariomycetes</taxon>
        <taxon>Sordariomycetidae</taxon>
        <taxon>Diaporthales</taxon>
        <taxon>Diaporthaceae</taxon>
        <taxon>Diaporthe</taxon>
        <taxon>Diaporthe eres species complex</taxon>
    </lineage>
</organism>
<evidence type="ECO:0008006" key="11">
    <source>
        <dbReference type="Google" id="ProtNLM"/>
    </source>
</evidence>
<proteinExistence type="inferred from homology"/>
<dbReference type="InterPro" id="IPR008972">
    <property type="entry name" value="Cupredoxin"/>
</dbReference>